<evidence type="ECO:0000313" key="1">
    <source>
        <dbReference type="EMBL" id="CDM98500.1"/>
    </source>
</evidence>
<organism evidence="1 2">
    <name type="scientific">Limnospira indica PCC 8005</name>
    <dbReference type="NCBI Taxonomy" id="376219"/>
    <lineage>
        <taxon>Bacteria</taxon>
        <taxon>Bacillati</taxon>
        <taxon>Cyanobacteriota</taxon>
        <taxon>Cyanophyceae</taxon>
        <taxon>Oscillatoriophycideae</taxon>
        <taxon>Oscillatoriales</taxon>
        <taxon>Sirenicapillariaceae</taxon>
        <taxon>Limnospira</taxon>
    </lineage>
</organism>
<name>A0A9P1P327_9CYAN</name>
<proteinExistence type="predicted"/>
<gene>
    <name evidence="1" type="ORF">ARTHRO_61101</name>
</gene>
<sequence>MIWGALREMLPKRPSFILPFPKLLKIANKSIYSPPKAQPVQFFSHISQRLGVTALTKINKLIFPGLATFLAFPRVSNWACLQPRTA</sequence>
<reference evidence="1 2" key="1">
    <citation type="submission" date="2014-02" db="EMBL/GenBank/DDBJ databases">
        <authorList>
            <person name="Genoscope - CEA"/>
        </authorList>
    </citation>
    <scope>NUCLEOTIDE SEQUENCE [LARGE SCALE GENOMIC DNA]</scope>
    <source>
        <strain evidence="1 2">PCC 8005</strain>
    </source>
</reference>
<protein>
    <submittedName>
        <fullName evidence="1">Uncharacterized protein</fullName>
    </submittedName>
</protein>
<dbReference type="AlphaFoldDB" id="A0A9P1P327"/>
<evidence type="ECO:0000313" key="2">
    <source>
        <dbReference type="Proteomes" id="UP000032946"/>
    </source>
</evidence>
<dbReference type="EMBL" id="FO818640">
    <property type="protein sequence ID" value="CDM98500.1"/>
    <property type="molecule type" value="Genomic_DNA"/>
</dbReference>
<accession>A0A9P1P327</accession>
<dbReference type="Proteomes" id="UP000032946">
    <property type="component" value="Chromosome"/>
</dbReference>
<keyword evidence="2" id="KW-1185">Reference proteome</keyword>